<dbReference type="Proteomes" id="UP000626092">
    <property type="component" value="Unassembled WGS sequence"/>
</dbReference>
<comment type="caution">
    <text evidence="3">The sequence shown here is derived from an EMBL/GenBank/DDBJ whole genome shotgun (WGS) entry which is preliminary data.</text>
</comment>
<name>A0A834GXE7_RHOSS</name>
<dbReference type="PANTHER" id="PTHR33116:SF86">
    <property type="entry name" value="REVERSE TRANSCRIPTASE DOMAIN-CONTAINING PROTEIN"/>
    <property type="match status" value="1"/>
</dbReference>
<protein>
    <recommendedName>
        <fullName evidence="2">Reverse transcriptase domain-containing protein</fullName>
    </recommendedName>
</protein>
<dbReference type="AlphaFoldDB" id="A0A834GXE7"/>
<dbReference type="InterPro" id="IPR043502">
    <property type="entry name" value="DNA/RNA_pol_sf"/>
</dbReference>
<evidence type="ECO:0000259" key="2">
    <source>
        <dbReference type="PROSITE" id="PS50878"/>
    </source>
</evidence>
<keyword evidence="1" id="KW-0812">Transmembrane</keyword>
<dbReference type="CDD" id="cd01650">
    <property type="entry name" value="RT_nLTR_like"/>
    <property type="match status" value="1"/>
</dbReference>
<proteinExistence type="predicted"/>
<dbReference type="Gene3D" id="3.60.10.10">
    <property type="entry name" value="Endonuclease/exonuclease/phosphatase"/>
    <property type="match status" value="1"/>
</dbReference>
<dbReference type="SUPFAM" id="SSF56219">
    <property type="entry name" value="DNase I-like"/>
    <property type="match status" value="1"/>
</dbReference>
<evidence type="ECO:0000256" key="1">
    <source>
        <dbReference type="SAM" id="Phobius"/>
    </source>
</evidence>
<dbReference type="Pfam" id="PF00078">
    <property type="entry name" value="RVT_1"/>
    <property type="match status" value="1"/>
</dbReference>
<dbReference type="PROSITE" id="PS50878">
    <property type="entry name" value="RT_POL"/>
    <property type="match status" value="1"/>
</dbReference>
<dbReference type="InterPro" id="IPR000477">
    <property type="entry name" value="RT_dom"/>
</dbReference>
<keyword evidence="1" id="KW-1133">Transmembrane helix</keyword>
<keyword evidence="1" id="KW-0472">Membrane</keyword>
<dbReference type="SUPFAM" id="SSF56672">
    <property type="entry name" value="DNA/RNA polymerases"/>
    <property type="match status" value="1"/>
</dbReference>
<dbReference type="InterPro" id="IPR036691">
    <property type="entry name" value="Endo/exonu/phosph_ase_sf"/>
</dbReference>
<evidence type="ECO:0000313" key="4">
    <source>
        <dbReference type="Proteomes" id="UP000626092"/>
    </source>
</evidence>
<dbReference type="OrthoDB" id="428918at2759"/>
<organism evidence="3 4">
    <name type="scientific">Rhododendron simsii</name>
    <name type="common">Sims's rhododendron</name>
    <dbReference type="NCBI Taxonomy" id="118357"/>
    <lineage>
        <taxon>Eukaryota</taxon>
        <taxon>Viridiplantae</taxon>
        <taxon>Streptophyta</taxon>
        <taxon>Embryophyta</taxon>
        <taxon>Tracheophyta</taxon>
        <taxon>Spermatophyta</taxon>
        <taxon>Magnoliopsida</taxon>
        <taxon>eudicotyledons</taxon>
        <taxon>Gunneridae</taxon>
        <taxon>Pentapetalae</taxon>
        <taxon>asterids</taxon>
        <taxon>Ericales</taxon>
        <taxon>Ericaceae</taxon>
        <taxon>Ericoideae</taxon>
        <taxon>Rhodoreae</taxon>
        <taxon>Rhododendron</taxon>
    </lineage>
</organism>
<reference evidence="3" key="1">
    <citation type="submission" date="2019-11" db="EMBL/GenBank/DDBJ databases">
        <authorList>
            <person name="Liu Y."/>
            <person name="Hou J."/>
            <person name="Li T.-Q."/>
            <person name="Guan C.-H."/>
            <person name="Wu X."/>
            <person name="Wu H.-Z."/>
            <person name="Ling F."/>
            <person name="Zhang R."/>
            <person name="Shi X.-G."/>
            <person name="Ren J.-P."/>
            <person name="Chen E.-F."/>
            <person name="Sun J.-M."/>
        </authorList>
    </citation>
    <scope>NUCLEOTIDE SEQUENCE</scope>
    <source>
        <strain evidence="3">Adult_tree_wgs_1</strain>
        <tissue evidence="3">Leaves</tissue>
    </source>
</reference>
<dbReference type="PANTHER" id="PTHR33116">
    <property type="entry name" value="REVERSE TRANSCRIPTASE ZINC-BINDING DOMAIN-CONTAINING PROTEIN-RELATED-RELATED"/>
    <property type="match status" value="1"/>
</dbReference>
<sequence length="1241" mass="141954">METKNKRDSLERIRRRLQFNNSSYVEPDGLSGGLALWWTDEVTVDVRFKSKNLFRCIVNLPLISSPFLVTFVYAPPVWNHRLVFWNELRNVANENRYPWLCVGDLNDCGAQAEKQGGNLCSRSRMEHFHSMVSDCELMDLEFKGPSYTWSNNQEGESNIRIRLDRALATVDWRNLFPLAQVFHESRVGSDHCPLVVMFKVQLKKVPFQFKFESKWSTHPECKQVVSGAWDVNQGGSALYGLVQKLKKCKEELLKWSRLVFGKDKMKLKLLQEKLKVLQAAPFSADTFREERDIIRDLEVLLLREEMALHQRSRINWLLYGDKNSAFFHATINQRRQRNQVIKLKSGLGHWIEDDEGINELIRDYFSNLFTHSGRRDFSEVLSVVENCVSSEMNERLIKEVSTEEIKKAAFELGSLKAPGPDGYPGFFFQSYWEKVGEGVCQAVQRFFNNGFMLKELNQTNIVLIPKVSFPENLGQYRPISLCNFAMKVITKVMANRLKGILQQIVSPNQSAFVIGRQIQDNVIVAHEAFHFLKMKKKGCDGYLAFKLDFNKAYDRVEWDFVEALLLKMGFHEKWVKWVVQSISTVNFSIFVNGEARARIEPQRGLRQGDPLSPYLFVLVKDVLSRMISKAREMDLISGIKFNRHCPVLSHVFFADDALLFLKADLNNCNVIKSIIRDYGRASGQCVNFDKSGVAFSSNMIDNDKQLFCDFLQAPLMKLDSKYLGLPSFWGRSKTEAYSFIIEKSLCKMQGWKLKQMSFGGKEIMIKSEVQPICSYAMSCFLLPKKICEKLNSLVSNFWWKGDPEKKGIHWNSWERMTQTKDDGGLGFRNYRAMNEALLAKQSWRLLSNPQSYWGRILKGLYFPSCSFLEARRGSRASWIWMSLLHGRDLLAKGLRWQIQDGGRVKFWEDKWIPSMPTFKVFSPRPNDCDIIWVTDVIDKEKKCWDKDKLDQVVSEAEVKAIISIPLSLFEREDNLVWHHTPTGGYSVKSGYRVALQGCRTSISAVFCVAWSTSRKYRSTVAAASFKGDAPLIITSILRSLGLQARNRVLCSDLSPGSSPEHDGLPIPLGQINSAGSNISAKVGGCDILDVHKKYDCYWVISVVFTMPMRAHEDWNTGLELSAPVDISTAQTTIAPCLMWRKFGLFSINLNLGKRLALMGFTRGFSSALRGKRQKEGDNEKKRIQHEIGDNDGLIERGNMRSGPKGVSCNVTAEYLRFVAEEALVQYLIFIRLADSITKPTA</sequence>
<gene>
    <name evidence="3" type="ORF">RHSIM_Rhsim07G0162700</name>
</gene>
<dbReference type="EMBL" id="WJXA01000007">
    <property type="protein sequence ID" value="KAF7138017.1"/>
    <property type="molecule type" value="Genomic_DNA"/>
</dbReference>
<feature type="transmembrane region" description="Helical" evidence="1">
    <location>
        <begin position="56"/>
        <end position="74"/>
    </location>
</feature>
<keyword evidence="4" id="KW-1185">Reference proteome</keyword>
<evidence type="ECO:0000313" key="3">
    <source>
        <dbReference type="EMBL" id="KAF7138017.1"/>
    </source>
</evidence>
<accession>A0A834GXE7</accession>
<feature type="domain" description="Reverse transcriptase" evidence="2">
    <location>
        <begin position="445"/>
        <end position="727"/>
    </location>
</feature>